<dbReference type="PANTHER" id="PTHR23119">
    <property type="entry name" value="DISCS LARGE"/>
    <property type="match status" value="1"/>
</dbReference>
<feature type="domain" description="PDZ" evidence="5">
    <location>
        <begin position="891"/>
        <end position="958"/>
    </location>
</feature>
<accession>A0A1I8MTN9</accession>
<dbReference type="InterPro" id="IPR032675">
    <property type="entry name" value="LRR_dom_sf"/>
</dbReference>
<dbReference type="GO" id="GO:0005912">
    <property type="term" value="C:adherens junction"/>
    <property type="evidence" value="ECO:0007669"/>
    <property type="project" value="TreeGrafter"/>
</dbReference>
<comment type="similarity">
    <text evidence="1">Belongs to the LAP (LRR and PDZ) protein family.</text>
</comment>
<evidence type="ECO:0000256" key="2">
    <source>
        <dbReference type="ARBA" id="ARBA00022614"/>
    </source>
</evidence>
<feature type="compositionally biased region" description="Polar residues" evidence="4">
    <location>
        <begin position="830"/>
        <end position="866"/>
    </location>
</feature>
<dbReference type="PANTHER" id="PTHR23119:SF50">
    <property type="entry name" value="PDZ DOMAIN-CONTAINING PROTEIN"/>
    <property type="match status" value="1"/>
</dbReference>
<dbReference type="EnsemblMetazoa" id="MDOA008337-RA">
    <property type="protein sequence ID" value="MDOA008337-PA"/>
    <property type="gene ID" value="MDOA008337"/>
</dbReference>
<dbReference type="GO" id="GO:0098968">
    <property type="term" value="P:neurotransmitter receptor transport postsynaptic membrane to endosome"/>
    <property type="evidence" value="ECO:0007669"/>
    <property type="project" value="TreeGrafter"/>
</dbReference>
<dbReference type="Gene3D" id="2.30.42.10">
    <property type="match status" value="1"/>
</dbReference>
<reference evidence="6" key="1">
    <citation type="submission" date="2020-05" db="UniProtKB">
        <authorList>
            <consortium name="EnsemblMetazoa"/>
        </authorList>
    </citation>
    <scope>IDENTIFICATION</scope>
    <source>
        <strain evidence="6">Aabys</strain>
    </source>
</reference>
<evidence type="ECO:0000256" key="1">
    <source>
        <dbReference type="ARBA" id="ARBA00007772"/>
    </source>
</evidence>
<organism evidence="6">
    <name type="scientific">Musca domestica</name>
    <name type="common">House fly</name>
    <dbReference type="NCBI Taxonomy" id="7370"/>
    <lineage>
        <taxon>Eukaryota</taxon>
        <taxon>Metazoa</taxon>
        <taxon>Ecdysozoa</taxon>
        <taxon>Arthropoda</taxon>
        <taxon>Hexapoda</taxon>
        <taxon>Insecta</taxon>
        <taxon>Pterygota</taxon>
        <taxon>Neoptera</taxon>
        <taxon>Endopterygota</taxon>
        <taxon>Diptera</taxon>
        <taxon>Brachycera</taxon>
        <taxon>Muscomorpha</taxon>
        <taxon>Muscoidea</taxon>
        <taxon>Muscidae</taxon>
        <taxon>Musca</taxon>
    </lineage>
</organism>
<dbReference type="AlphaFoldDB" id="A0A1I8MTN9"/>
<dbReference type="SUPFAM" id="SSF50156">
    <property type="entry name" value="PDZ domain-like"/>
    <property type="match status" value="1"/>
</dbReference>
<name>A0A1I8MTN9_MUSDO</name>
<feature type="region of interest" description="Disordered" evidence="4">
    <location>
        <begin position="830"/>
        <end position="867"/>
    </location>
</feature>
<evidence type="ECO:0000256" key="4">
    <source>
        <dbReference type="SAM" id="MobiDB-lite"/>
    </source>
</evidence>
<dbReference type="GO" id="GO:0045197">
    <property type="term" value="P:establishment or maintenance of epithelial cell apical/basal polarity"/>
    <property type="evidence" value="ECO:0007669"/>
    <property type="project" value="TreeGrafter"/>
</dbReference>
<dbReference type="GO" id="GO:0014069">
    <property type="term" value="C:postsynaptic density"/>
    <property type="evidence" value="ECO:0007669"/>
    <property type="project" value="TreeGrafter"/>
</dbReference>
<dbReference type="Pfam" id="PF00560">
    <property type="entry name" value="LRR_1"/>
    <property type="match status" value="1"/>
</dbReference>
<dbReference type="InterPro" id="IPR003591">
    <property type="entry name" value="Leu-rich_rpt_typical-subtyp"/>
</dbReference>
<dbReference type="GO" id="GO:0098609">
    <property type="term" value="P:cell-cell adhesion"/>
    <property type="evidence" value="ECO:0007669"/>
    <property type="project" value="TreeGrafter"/>
</dbReference>
<dbReference type="Pfam" id="PF13855">
    <property type="entry name" value="LRR_8"/>
    <property type="match status" value="2"/>
</dbReference>
<dbReference type="VEuPathDB" id="VectorBase:MDOMA2_020091"/>
<evidence type="ECO:0000313" key="6">
    <source>
        <dbReference type="EnsemblMetazoa" id="MDOA008337-PA"/>
    </source>
</evidence>
<dbReference type="OrthoDB" id="676979at2759"/>
<dbReference type="PROSITE" id="PS50106">
    <property type="entry name" value="PDZ"/>
    <property type="match status" value="1"/>
</dbReference>
<proteinExistence type="inferred from homology"/>
<dbReference type="InterPro" id="IPR001611">
    <property type="entry name" value="Leu-rich_rpt"/>
</dbReference>
<evidence type="ECO:0000256" key="3">
    <source>
        <dbReference type="ARBA" id="ARBA00022737"/>
    </source>
</evidence>
<keyword evidence="2" id="KW-0433">Leucine-rich repeat</keyword>
<dbReference type="eggNOG" id="KOG0619">
    <property type="taxonomic scope" value="Eukaryota"/>
</dbReference>
<dbReference type="RefSeq" id="XP_005188708.2">
    <property type="nucleotide sequence ID" value="XM_005188651.4"/>
</dbReference>
<dbReference type="GO" id="GO:0098887">
    <property type="term" value="P:neurotransmitter receptor transport, endosome to postsynaptic membrane"/>
    <property type="evidence" value="ECO:0007669"/>
    <property type="project" value="TreeGrafter"/>
</dbReference>
<protein>
    <recommendedName>
        <fullName evidence="5">PDZ domain-containing protein</fullName>
    </recommendedName>
</protein>
<dbReference type="Gene3D" id="3.80.10.10">
    <property type="entry name" value="Ribonuclease Inhibitor"/>
    <property type="match status" value="4"/>
</dbReference>
<dbReference type="InterPro" id="IPR001478">
    <property type="entry name" value="PDZ"/>
</dbReference>
<dbReference type="GO" id="GO:0045211">
    <property type="term" value="C:postsynaptic membrane"/>
    <property type="evidence" value="ECO:0007669"/>
    <property type="project" value="TreeGrafter"/>
</dbReference>
<sequence>MPLSKCFPCLQFKNEEVVSKLDYSNTVLTDVFPLVWQHERTLEELYLTSTRINNLPPQLFYCQGLKILHANNNNLETIPEAVGTLRQLQQLNLNRNYISNVPDSIKSCKNLTHLDLSCNTLQRLPDAITSLISLQELLLNETYMEFLPANFGRLVNLRIVELRLNNLVSLPKSMQRLTNLQRLDIGGNEFTKMPDVVFELKQLREFWFDFNQIREIPPMAGKLRELQHFEANGNFISSLPNEISNWHNLEVISISTNDLTTFPFSIGMLKSLVTFKCESNELTELPDSISNLENLEELVISHNKVKRLPTTIGLLRKLRYLFADDNDLRQLPDEICSCSNLSVLSVSRNKIAELPSNIGHLRQLKVLNIVQNHIATLPVSVFSLVNLTSLWISNNQAQPLVPLQYVDATKKTHLTCFMLPQLGSKQNTGSKENESDDQVYNSIRRQPHSAAAVPNNCVSPTRRICFAEETTILNTNQNSPTTGTTTGKTSEPDDIVTMPLPQQPTPPTTTASSTSYVMPSNAYGGTSQIRDNVHFVPAAQAKDFLMRSPTPYPKELRLMAKYLRRNQHKPYEEQPGDNVNEAVNSAAGSTGQEEFVQFIPSSQSTATYVTNYALHHTPREGGDHIILQTHPSSVQWQQQQQFQQINENAPIPSPGMTIMPNGSVYYEQNSPTTAYQQYHQPPLQEYYYQPQEQQTTLSPSHQQEPIYFHSNIITHQMGQLAIGASNGNLPDPPPYHIARSFTKKTPEDLTNYEVIRQKQQQLQQNHPMESIEEHSHEVYQMIQPLTNVADYQNNFKTSHITKQDDVGVSVSFDQNQSVDNSKDVTKTAFTDNTVTKENNNPTDNSRTASPLLNATPNSTRPNSKSKTPWLFGVHKNPTVKQISLKWEHERGFQIDSLPNKEGIYVVSTTPDTDASRLLCLYDKLLDVDGCDFTTISVNEARQVLDNTGNVVSIMLSRR</sequence>
<dbReference type="GO" id="GO:0043113">
    <property type="term" value="P:receptor clustering"/>
    <property type="evidence" value="ECO:0007669"/>
    <property type="project" value="TreeGrafter"/>
</dbReference>
<dbReference type="SMART" id="SM00369">
    <property type="entry name" value="LRR_TYP"/>
    <property type="match status" value="11"/>
</dbReference>
<evidence type="ECO:0000259" key="5">
    <source>
        <dbReference type="PROSITE" id="PS50106"/>
    </source>
</evidence>
<dbReference type="SMART" id="SM00364">
    <property type="entry name" value="LRR_BAC"/>
    <property type="match status" value="9"/>
</dbReference>
<dbReference type="GO" id="GO:0016323">
    <property type="term" value="C:basolateral plasma membrane"/>
    <property type="evidence" value="ECO:0007669"/>
    <property type="project" value="TreeGrafter"/>
</dbReference>
<dbReference type="GO" id="GO:0019901">
    <property type="term" value="F:protein kinase binding"/>
    <property type="evidence" value="ECO:0007669"/>
    <property type="project" value="TreeGrafter"/>
</dbReference>
<dbReference type="SUPFAM" id="SSF52058">
    <property type="entry name" value="L domain-like"/>
    <property type="match status" value="2"/>
</dbReference>
<dbReference type="KEGG" id="mde:101895620"/>
<dbReference type="InterPro" id="IPR050614">
    <property type="entry name" value="Synaptic_Scaffolding_LAP-MAGUK"/>
</dbReference>
<dbReference type="STRING" id="7370.A0A1I8MTN9"/>
<dbReference type="FunFam" id="3.80.10.10:FF:000013">
    <property type="entry name" value="Erbin isoform 7"/>
    <property type="match status" value="1"/>
</dbReference>
<dbReference type="VEuPathDB" id="VectorBase:MDOA008337"/>
<dbReference type="InterPro" id="IPR036034">
    <property type="entry name" value="PDZ_sf"/>
</dbReference>
<keyword evidence="3" id="KW-0677">Repeat</keyword>
<gene>
    <name evidence="6" type="primary">101895620</name>
</gene>
<dbReference type="PROSITE" id="PS51450">
    <property type="entry name" value="LRR"/>
    <property type="match status" value="3"/>
</dbReference>